<reference evidence="2" key="1">
    <citation type="submission" date="2019-04" db="EMBL/GenBank/DDBJ databases">
        <title>Friends and foes A comparative genomics studyof 23 Aspergillus species from section Flavi.</title>
        <authorList>
            <consortium name="DOE Joint Genome Institute"/>
            <person name="Kjaerbolling I."/>
            <person name="Vesth T."/>
            <person name="Frisvad J.C."/>
            <person name="Nybo J.L."/>
            <person name="Theobald S."/>
            <person name="Kildgaard S."/>
            <person name="Isbrandt T."/>
            <person name="Kuo A."/>
            <person name="Sato A."/>
            <person name="Lyhne E.K."/>
            <person name="Kogle M.E."/>
            <person name="Wiebenga A."/>
            <person name="Kun R.S."/>
            <person name="Lubbers R.J."/>
            <person name="Makela M.R."/>
            <person name="Barry K."/>
            <person name="Chovatia M."/>
            <person name="Clum A."/>
            <person name="Daum C."/>
            <person name="Haridas S."/>
            <person name="He G."/>
            <person name="LaButti K."/>
            <person name="Lipzen A."/>
            <person name="Mondo S."/>
            <person name="Riley R."/>
            <person name="Salamov A."/>
            <person name="Simmons B.A."/>
            <person name="Magnuson J.K."/>
            <person name="Henrissat B."/>
            <person name="Mortensen U.H."/>
            <person name="Larsen T.O."/>
            <person name="Devries R.P."/>
            <person name="Grigoriev I.V."/>
            <person name="Machida M."/>
            <person name="Baker S.E."/>
            <person name="Andersen M.R."/>
        </authorList>
    </citation>
    <scope>NUCLEOTIDE SEQUENCE [LARGE SCALE GENOMIC DNA]</scope>
    <source>
        <strain evidence="2">CBS 130015</strain>
    </source>
</reference>
<gene>
    <name evidence="1" type="ORF">BDV41DRAFT_540971</name>
</gene>
<dbReference type="EMBL" id="ML738340">
    <property type="protein sequence ID" value="KAE8311659.1"/>
    <property type="molecule type" value="Genomic_DNA"/>
</dbReference>
<evidence type="ECO:0000313" key="1">
    <source>
        <dbReference type="EMBL" id="KAE8311659.1"/>
    </source>
</evidence>
<keyword evidence="2" id="KW-1185">Reference proteome</keyword>
<sequence length="94" mass="11380">MILPTASRQHLYTQSVRRFHQQEYRQLLRSRLRREIRAYISCAFLFLFDALCFQAASELNHLLGTRCYLPPQVQRRFYIRAPFRFWALCPTKPT</sequence>
<organism evidence="1 2">
    <name type="scientific">Aspergillus transmontanensis</name>
    <dbReference type="NCBI Taxonomy" id="1034304"/>
    <lineage>
        <taxon>Eukaryota</taxon>
        <taxon>Fungi</taxon>
        <taxon>Dikarya</taxon>
        <taxon>Ascomycota</taxon>
        <taxon>Pezizomycotina</taxon>
        <taxon>Eurotiomycetes</taxon>
        <taxon>Eurotiomycetidae</taxon>
        <taxon>Eurotiales</taxon>
        <taxon>Aspergillaceae</taxon>
        <taxon>Aspergillus</taxon>
        <taxon>Aspergillus subgen. Circumdati</taxon>
    </lineage>
</organism>
<dbReference type="Proteomes" id="UP000325433">
    <property type="component" value="Unassembled WGS sequence"/>
</dbReference>
<protein>
    <submittedName>
        <fullName evidence="1">Uncharacterized protein</fullName>
    </submittedName>
</protein>
<proteinExistence type="predicted"/>
<dbReference type="AlphaFoldDB" id="A0A5N6VV49"/>
<name>A0A5N6VV49_9EURO</name>
<evidence type="ECO:0000313" key="2">
    <source>
        <dbReference type="Proteomes" id="UP000325433"/>
    </source>
</evidence>
<accession>A0A5N6VV49</accession>